<dbReference type="PRINTS" id="PR00688">
    <property type="entry name" value="XYLOSISMRASE"/>
</dbReference>
<keyword evidence="10" id="KW-0460">Magnesium</keyword>
<organism evidence="13 14">
    <name type="scientific">Virgibacillus necropolis</name>
    <dbReference type="NCBI Taxonomy" id="163877"/>
    <lineage>
        <taxon>Bacteria</taxon>
        <taxon>Bacillati</taxon>
        <taxon>Bacillota</taxon>
        <taxon>Bacilli</taxon>
        <taxon>Bacillales</taxon>
        <taxon>Bacillaceae</taxon>
        <taxon>Virgibacillus</taxon>
    </lineage>
</organism>
<dbReference type="RefSeq" id="WP_089530905.1">
    <property type="nucleotide sequence ID" value="NZ_CP022437.1"/>
</dbReference>
<dbReference type="InterPro" id="IPR036237">
    <property type="entry name" value="Xyl_isomerase-like_sf"/>
</dbReference>
<feature type="binding site" evidence="10">
    <location>
        <position position="307"/>
    </location>
    <ligand>
        <name>Mg(2+)</name>
        <dbReference type="ChEBI" id="CHEBI:18420"/>
        <label>2</label>
    </ligand>
</feature>
<sequence>MSYFSNVNKIKYEGATSTNPYAFKFYNPEEKIGAKTMEEYLRFGVAYWHTFTADLSDPFGTGTANRPWKNYQGMDLSKARVEAAFELFEKLNVPFFCFHDVDIAPEGSNLRETYKNIDTIISMMKDYMKDSKTKLLWNTANNFTNPRFVHGAASSNNADVFAYSAAKVKKGLEIGKELGAENYVFWGGREGYETLLNTDMKLEMDNLGRFFHMAVDYAKEINFDAQFLIEPKPKEPTTHQYDFDVATGYAFLQNYNLQDHFKFNIEANHATLAGHTFEHELRYARVNNMLGSVDANQGDPLLGWDTDEFPTDLYSATLAMYEVIKNGGLGRGGLNFDAKVRRGSFEVEDLFHAHIAGMDTFAVGLKVAQKIIDDNILDGVVEERYKSYTEGIGLDIVEGKTDFHKLEKHALGLSEIKNQSGRLERIKTTINQYLLKAYAGELDF</sequence>
<dbReference type="AlphaFoldDB" id="A0A221M9H1"/>
<dbReference type="PANTHER" id="PTHR48408:SF1">
    <property type="entry name" value="XYLOSE ISOMERASE"/>
    <property type="match status" value="1"/>
</dbReference>
<evidence type="ECO:0000256" key="5">
    <source>
        <dbReference type="ARBA" id="ARBA00022629"/>
    </source>
</evidence>
<feature type="binding site" evidence="10">
    <location>
        <position position="266"/>
    </location>
    <ligand>
        <name>Mg(2+)</name>
        <dbReference type="ChEBI" id="CHEBI:18420"/>
        <label>1</label>
    </ligand>
</feature>
<feature type="binding site" evidence="10">
    <location>
        <position position="230"/>
    </location>
    <ligand>
        <name>Mg(2+)</name>
        <dbReference type="ChEBI" id="CHEBI:18420"/>
        <label>1</label>
    </ligand>
</feature>
<comment type="similarity">
    <text evidence="1 10 11">Belongs to the xylose isomerase family.</text>
</comment>
<comment type="cofactor">
    <cofactor evidence="10">
        <name>Mg(2+)</name>
        <dbReference type="ChEBI" id="CHEBI:18420"/>
    </cofactor>
    <text evidence="10">Binds 2 magnesium ions per subunit.</text>
</comment>
<evidence type="ECO:0000256" key="11">
    <source>
        <dbReference type="RuleBase" id="RU000609"/>
    </source>
</evidence>
<evidence type="ECO:0000256" key="4">
    <source>
        <dbReference type="ARBA" id="ARBA00018232"/>
    </source>
</evidence>
<comment type="catalytic activity">
    <reaction evidence="9 10 11">
        <text>alpha-D-xylose = alpha-D-xylulofuranose</text>
        <dbReference type="Rhea" id="RHEA:22816"/>
        <dbReference type="ChEBI" id="CHEBI:28518"/>
        <dbReference type="ChEBI" id="CHEBI:188998"/>
        <dbReference type="EC" id="5.3.1.5"/>
    </reaction>
</comment>
<dbReference type="KEGG" id="vne:CFK40_04305"/>
<evidence type="ECO:0000256" key="3">
    <source>
        <dbReference type="ARBA" id="ARBA00011958"/>
    </source>
</evidence>
<keyword evidence="5 10" id="KW-0859">Xylose metabolism</keyword>
<protein>
    <recommendedName>
        <fullName evidence="4 10">Xylose isomerase</fullName>
        <ecNumber evidence="3 10">5.3.1.5</ecNumber>
    </recommendedName>
</protein>
<feature type="active site" evidence="10">
    <location>
        <position position="102"/>
    </location>
</feature>
<dbReference type="InterPro" id="IPR013452">
    <property type="entry name" value="Xylose_isom_bac"/>
</dbReference>
<evidence type="ECO:0000256" key="8">
    <source>
        <dbReference type="ARBA" id="ARBA00023277"/>
    </source>
</evidence>
<evidence type="ECO:0000256" key="12">
    <source>
        <dbReference type="RuleBase" id="RU000610"/>
    </source>
</evidence>
<evidence type="ECO:0000313" key="14">
    <source>
        <dbReference type="Proteomes" id="UP000204391"/>
    </source>
</evidence>
<dbReference type="InterPro" id="IPR001998">
    <property type="entry name" value="Xylose_isomerase"/>
</dbReference>
<dbReference type="Proteomes" id="UP000204391">
    <property type="component" value="Chromosome"/>
</dbReference>
<dbReference type="GO" id="GO:0000287">
    <property type="term" value="F:magnesium ion binding"/>
    <property type="evidence" value="ECO:0007669"/>
    <property type="project" value="UniProtKB-UniRule"/>
</dbReference>
<keyword evidence="10" id="KW-0963">Cytoplasm</keyword>
<name>A0A221M9H1_9BACI</name>
<keyword evidence="14" id="KW-1185">Reference proteome</keyword>
<keyword evidence="6 10" id="KW-0479">Metal-binding</keyword>
<dbReference type="PANTHER" id="PTHR48408">
    <property type="match status" value="1"/>
</dbReference>
<evidence type="ECO:0000256" key="2">
    <source>
        <dbReference type="ARBA" id="ARBA00011881"/>
    </source>
</evidence>
<dbReference type="SUPFAM" id="SSF51658">
    <property type="entry name" value="Xylose isomerase-like"/>
    <property type="match status" value="1"/>
</dbReference>
<dbReference type="GO" id="GO:0042732">
    <property type="term" value="P:D-xylose metabolic process"/>
    <property type="evidence" value="ECO:0007669"/>
    <property type="project" value="UniProtKB-UniRule"/>
</dbReference>
<feature type="binding site" evidence="10">
    <location>
        <position position="305"/>
    </location>
    <ligand>
        <name>Mg(2+)</name>
        <dbReference type="ChEBI" id="CHEBI:18420"/>
        <label>2</label>
    </ligand>
</feature>
<feature type="binding site" evidence="10">
    <location>
        <position position="269"/>
    </location>
    <ligand>
        <name>Mg(2+)</name>
        <dbReference type="ChEBI" id="CHEBI:18420"/>
        <label>2</label>
    </ligand>
</feature>
<keyword evidence="7 10" id="KW-0413">Isomerase</keyword>
<dbReference type="NCBIfam" id="TIGR02630">
    <property type="entry name" value="xylose_isom_A"/>
    <property type="match status" value="1"/>
</dbReference>
<dbReference type="Gene3D" id="3.20.20.150">
    <property type="entry name" value="Divalent-metal-dependent TIM barrel enzymes"/>
    <property type="match status" value="1"/>
</dbReference>
<dbReference type="GO" id="GO:0009045">
    <property type="term" value="F:xylose isomerase activity"/>
    <property type="evidence" value="ECO:0007669"/>
    <property type="project" value="UniProtKB-UniRule"/>
</dbReference>
<accession>A0A221M9H1</accession>
<feature type="binding site" evidence="10">
    <location>
        <position position="266"/>
    </location>
    <ligand>
        <name>Mg(2+)</name>
        <dbReference type="ChEBI" id="CHEBI:18420"/>
        <label>2</label>
    </ligand>
</feature>
<dbReference type="GO" id="GO:0005737">
    <property type="term" value="C:cytoplasm"/>
    <property type="evidence" value="ECO:0007669"/>
    <property type="project" value="UniProtKB-SubCell"/>
</dbReference>
<evidence type="ECO:0000256" key="10">
    <source>
        <dbReference type="HAMAP-Rule" id="MF_00455"/>
    </source>
</evidence>
<dbReference type="HAMAP" id="MF_00455">
    <property type="entry name" value="Xylose_isom_A"/>
    <property type="match status" value="1"/>
</dbReference>
<keyword evidence="8 10" id="KW-0119">Carbohydrate metabolism</keyword>
<reference evidence="13 14" key="1">
    <citation type="journal article" date="2003" name="Int. J. Syst. Evol. Microbiol.">
        <title>Virgibacillus carmonensis sp. nov., Virgibacillus necropolis sp. nov. and Virgibacillus picturae sp. nov., three novel species isolated from deteriorated mural paintings, transfer of the species of the genus salibacillus to Virgibacillus, as Virgibacillus marismortui comb. nov. and Virgibacillus salexigens comb. nov., and emended description of the genus Virgibacillus.</title>
        <authorList>
            <person name="Heyrman J."/>
            <person name="Logan N.A."/>
            <person name="Busse H.J."/>
            <person name="Balcaen A."/>
            <person name="Lebbe L."/>
            <person name="Rodriguez-Diaz M."/>
            <person name="Swings J."/>
            <person name="De Vos P."/>
        </authorList>
    </citation>
    <scope>NUCLEOTIDE SEQUENCE [LARGE SCALE GENOMIC DNA]</scope>
    <source>
        <strain evidence="13 14">LMG 19488</strain>
    </source>
</reference>
<dbReference type="EMBL" id="CP022437">
    <property type="protein sequence ID" value="ASN04285.1"/>
    <property type="molecule type" value="Genomic_DNA"/>
</dbReference>
<gene>
    <name evidence="10 13" type="primary">xylA</name>
    <name evidence="13" type="ORF">CFK40_04305</name>
</gene>
<proteinExistence type="inferred from homology"/>
<evidence type="ECO:0000256" key="9">
    <source>
        <dbReference type="ARBA" id="ARBA00033659"/>
    </source>
</evidence>
<feature type="binding site" evidence="10">
    <location>
        <position position="337"/>
    </location>
    <ligand>
        <name>Mg(2+)</name>
        <dbReference type="ChEBI" id="CHEBI:18420"/>
        <label>1</label>
    </ligand>
</feature>
<feature type="binding site" evidence="10">
    <location>
        <position position="294"/>
    </location>
    <ligand>
        <name>Mg(2+)</name>
        <dbReference type="ChEBI" id="CHEBI:18420"/>
        <label>1</label>
    </ligand>
</feature>
<dbReference type="NCBIfam" id="NF003998">
    <property type="entry name" value="PRK05474.1"/>
    <property type="match status" value="1"/>
</dbReference>
<evidence type="ECO:0000256" key="6">
    <source>
        <dbReference type="ARBA" id="ARBA00022723"/>
    </source>
</evidence>
<dbReference type="PROSITE" id="PS51415">
    <property type="entry name" value="XYLOSE_ISOMERASE"/>
    <property type="match status" value="1"/>
</dbReference>
<feature type="active site" evidence="10">
    <location>
        <position position="99"/>
    </location>
</feature>
<dbReference type="EC" id="5.3.1.5" evidence="3 10"/>
<evidence type="ECO:0000256" key="7">
    <source>
        <dbReference type="ARBA" id="ARBA00023235"/>
    </source>
</evidence>
<evidence type="ECO:0000256" key="1">
    <source>
        <dbReference type="ARBA" id="ARBA00005765"/>
    </source>
</evidence>
<dbReference type="OrthoDB" id="9763981at2"/>
<comment type="subunit">
    <text evidence="2 10 12">Homotetramer.</text>
</comment>
<comment type="subcellular location">
    <subcellularLocation>
        <location evidence="10 12">Cytoplasm</location>
    </subcellularLocation>
</comment>
<evidence type="ECO:0000313" key="13">
    <source>
        <dbReference type="EMBL" id="ASN04285.1"/>
    </source>
</evidence>